<evidence type="ECO:0000313" key="1">
    <source>
        <dbReference type="EMBL" id="PTB34922.1"/>
    </source>
</evidence>
<protein>
    <submittedName>
        <fullName evidence="1">Uncharacterized protein</fullName>
    </submittedName>
</protein>
<dbReference type="AlphaFoldDB" id="A0A2T3YQS7"/>
<organism evidence="1 2">
    <name type="scientific">Trichoderma asperellum (strain ATCC 204424 / CBS 433.97 / NBRC 101777)</name>
    <dbReference type="NCBI Taxonomy" id="1042311"/>
    <lineage>
        <taxon>Eukaryota</taxon>
        <taxon>Fungi</taxon>
        <taxon>Dikarya</taxon>
        <taxon>Ascomycota</taxon>
        <taxon>Pezizomycotina</taxon>
        <taxon>Sordariomycetes</taxon>
        <taxon>Hypocreomycetidae</taxon>
        <taxon>Hypocreales</taxon>
        <taxon>Hypocreaceae</taxon>
        <taxon>Trichoderma</taxon>
    </lineage>
</organism>
<accession>A0A2T3YQS7</accession>
<proteinExistence type="predicted"/>
<dbReference type="Proteomes" id="UP000240493">
    <property type="component" value="Unassembled WGS sequence"/>
</dbReference>
<reference evidence="1 2" key="1">
    <citation type="submission" date="2016-07" db="EMBL/GenBank/DDBJ databases">
        <title>Multiple horizontal gene transfer events from other fungi enriched the ability of initially mycotrophic Trichoderma (Ascomycota) to feed on dead plant biomass.</title>
        <authorList>
            <consortium name="DOE Joint Genome Institute"/>
            <person name="Aerts A."/>
            <person name="Atanasova L."/>
            <person name="Chenthamara K."/>
            <person name="Zhang J."/>
            <person name="Grujic M."/>
            <person name="Henrissat B."/>
            <person name="Kuo A."/>
            <person name="Salamov A."/>
            <person name="Lipzen A."/>
            <person name="Labutti K."/>
            <person name="Barry K."/>
            <person name="Miao Y."/>
            <person name="Rahimi M.J."/>
            <person name="Shen Q."/>
            <person name="Grigoriev I.V."/>
            <person name="Kubicek C.P."/>
            <person name="Druzhinina I.S."/>
        </authorList>
    </citation>
    <scope>NUCLEOTIDE SEQUENCE [LARGE SCALE GENOMIC DNA]</scope>
    <source>
        <strain evidence="1 2">CBS 433.97</strain>
    </source>
</reference>
<evidence type="ECO:0000313" key="2">
    <source>
        <dbReference type="Proteomes" id="UP000240493"/>
    </source>
</evidence>
<name>A0A2T3YQS7_TRIA4</name>
<sequence length="110" mass="13178">MDNVTSFLIFISKSLKDDYVVLPNYYGLNTYWTRSPVPEGYNVMKEYQIFKEWGGVDWNWNENVYFRYEVSKQVRMETLSKVLVIADRLAKDGDDQARTYPIDYYIRLYG</sequence>
<dbReference type="EMBL" id="KZ679287">
    <property type="protein sequence ID" value="PTB34922.1"/>
    <property type="molecule type" value="Genomic_DNA"/>
</dbReference>
<gene>
    <name evidence="1" type="ORF">M441DRAFT_63106</name>
</gene>
<keyword evidence="2" id="KW-1185">Reference proteome</keyword>